<keyword evidence="2" id="KW-1185">Reference proteome</keyword>
<protein>
    <recommendedName>
        <fullName evidence="3">AraC family transcriptional regulator</fullName>
    </recommendedName>
</protein>
<dbReference type="Proteomes" id="UP000654345">
    <property type="component" value="Unassembled WGS sequence"/>
</dbReference>
<organism evidence="1 2">
    <name type="scientific">Ktedonobacter robiniae</name>
    <dbReference type="NCBI Taxonomy" id="2778365"/>
    <lineage>
        <taxon>Bacteria</taxon>
        <taxon>Bacillati</taxon>
        <taxon>Chloroflexota</taxon>
        <taxon>Ktedonobacteria</taxon>
        <taxon>Ktedonobacterales</taxon>
        <taxon>Ktedonobacteraceae</taxon>
        <taxon>Ktedonobacter</taxon>
    </lineage>
</organism>
<evidence type="ECO:0000313" key="2">
    <source>
        <dbReference type="Proteomes" id="UP000654345"/>
    </source>
</evidence>
<comment type="caution">
    <text evidence="1">The sequence shown here is derived from an EMBL/GenBank/DDBJ whole genome shotgun (WGS) entry which is preliminary data.</text>
</comment>
<name>A0ABQ3USH1_9CHLR</name>
<evidence type="ECO:0008006" key="3">
    <source>
        <dbReference type="Google" id="ProtNLM"/>
    </source>
</evidence>
<gene>
    <name evidence="1" type="ORF">KSB_38750</name>
</gene>
<proteinExistence type="predicted"/>
<evidence type="ECO:0000313" key="1">
    <source>
        <dbReference type="EMBL" id="GHO55400.1"/>
    </source>
</evidence>
<sequence>MPSTKDTYALAFRRSMTFSDIYGHSTYFSVAEIYPNVQILHTINETAQSPALYELSIIIDGQARLIIVQQSCVELHKISAVPAGLTRISA</sequence>
<dbReference type="EMBL" id="BNJG01000001">
    <property type="protein sequence ID" value="GHO55400.1"/>
    <property type="molecule type" value="Genomic_DNA"/>
</dbReference>
<dbReference type="RefSeq" id="WP_201371990.1">
    <property type="nucleotide sequence ID" value="NZ_BNJG01000001.1"/>
</dbReference>
<accession>A0ABQ3USH1</accession>
<reference evidence="1 2" key="1">
    <citation type="journal article" date="2021" name="Int. J. Syst. Evol. Microbiol.">
        <title>Reticulibacter mediterranei gen. nov., sp. nov., within the new family Reticulibacteraceae fam. nov., and Ktedonospora formicarum gen. nov., sp. nov., Ktedonobacter robiniae sp. nov., Dictyobacter formicarum sp. nov. and Dictyobacter arantiisoli sp. nov., belonging to the class Ktedonobacteria.</title>
        <authorList>
            <person name="Yabe S."/>
            <person name="Zheng Y."/>
            <person name="Wang C.M."/>
            <person name="Sakai Y."/>
            <person name="Abe K."/>
            <person name="Yokota A."/>
            <person name="Donadio S."/>
            <person name="Cavaletti L."/>
            <person name="Monciardini P."/>
        </authorList>
    </citation>
    <scope>NUCLEOTIDE SEQUENCE [LARGE SCALE GENOMIC DNA]</scope>
    <source>
        <strain evidence="1 2">SOSP1-30</strain>
    </source>
</reference>